<dbReference type="InterPro" id="IPR002293">
    <property type="entry name" value="AA/rel_permease1"/>
</dbReference>
<feature type="transmembrane region" description="Helical" evidence="6">
    <location>
        <begin position="235"/>
        <end position="256"/>
    </location>
</feature>
<evidence type="ECO:0000256" key="3">
    <source>
        <dbReference type="ARBA" id="ARBA00022692"/>
    </source>
</evidence>
<evidence type="ECO:0000313" key="7">
    <source>
        <dbReference type="EMBL" id="KAH6657569.1"/>
    </source>
</evidence>
<dbReference type="EMBL" id="JAGPXC010000002">
    <property type="protein sequence ID" value="KAH6657569.1"/>
    <property type="molecule type" value="Genomic_DNA"/>
</dbReference>
<evidence type="ECO:0000256" key="4">
    <source>
        <dbReference type="ARBA" id="ARBA00022989"/>
    </source>
</evidence>
<keyword evidence="8" id="KW-1185">Reference proteome</keyword>
<protein>
    <submittedName>
        <fullName evidence="7">Uncharacterized protein</fullName>
    </submittedName>
</protein>
<feature type="transmembrane region" description="Helical" evidence="6">
    <location>
        <begin position="50"/>
        <end position="74"/>
    </location>
</feature>
<dbReference type="GO" id="GO:0016020">
    <property type="term" value="C:membrane"/>
    <property type="evidence" value="ECO:0007669"/>
    <property type="project" value="UniProtKB-SubCell"/>
</dbReference>
<evidence type="ECO:0000313" key="8">
    <source>
        <dbReference type="Proteomes" id="UP000758603"/>
    </source>
</evidence>
<dbReference type="Proteomes" id="UP000758603">
    <property type="component" value="Unassembled WGS sequence"/>
</dbReference>
<keyword evidence="5 6" id="KW-0472">Membrane</keyword>
<evidence type="ECO:0000256" key="5">
    <source>
        <dbReference type="ARBA" id="ARBA00023136"/>
    </source>
</evidence>
<dbReference type="GeneID" id="70128473"/>
<dbReference type="PANTHER" id="PTHR45649">
    <property type="entry name" value="AMINO-ACID PERMEASE BAT1"/>
    <property type="match status" value="1"/>
</dbReference>
<feature type="transmembrane region" description="Helical" evidence="6">
    <location>
        <begin position="165"/>
        <end position="188"/>
    </location>
</feature>
<accession>A0A9P8USJ9</accession>
<evidence type="ECO:0000256" key="1">
    <source>
        <dbReference type="ARBA" id="ARBA00004141"/>
    </source>
</evidence>
<dbReference type="AlphaFoldDB" id="A0A9P8USJ9"/>
<organism evidence="7 8">
    <name type="scientific">Truncatella angustata</name>
    <dbReference type="NCBI Taxonomy" id="152316"/>
    <lineage>
        <taxon>Eukaryota</taxon>
        <taxon>Fungi</taxon>
        <taxon>Dikarya</taxon>
        <taxon>Ascomycota</taxon>
        <taxon>Pezizomycotina</taxon>
        <taxon>Sordariomycetes</taxon>
        <taxon>Xylariomycetidae</taxon>
        <taxon>Amphisphaeriales</taxon>
        <taxon>Sporocadaceae</taxon>
        <taxon>Truncatella</taxon>
    </lineage>
</organism>
<comment type="subcellular location">
    <subcellularLocation>
        <location evidence="1">Membrane</location>
        <topology evidence="1">Multi-pass membrane protein</topology>
    </subcellularLocation>
</comment>
<gene>
    <name evidence="7" type="ORF">BKA67DRAFT_532769</name>
</gene>
<name>A0A9P8USJ9_9PEZI</name>
<dbReference type="OrthoDB" id="4476201at2759"/>
<evidence type="ECO:0000256" key="6">
    <source>
        <dbReference type="SAM" id="Phobius"/>
    </source>
</evidence>
<proteinExistence type="predicted"/>
<feature type="transmembrane region" description="Helical" evidence="6">
    <location>
        <begin position="135"/>
        <end position="159"/>
    </location>
</feature>
<keyword evidence="4 6" id="KW-1133">Transmembrane helix</keyword>
<keyword evidence="2" id="KW-0813">Transport</keyword>
<dbReference type="Pfam" id="PF13520">
    <property type="entry name" value="AA_permease_2"/>
    <property type="match status" value="1"/>
</dbReference>
<dbReference type="GO" id="GO:0022857">
    <property type="term" value="F:transmembrane transporter activity"/>
    <property type="evidence" value="ECO:0007669"/>
    <property type="project" value="InterPro"/>
</dbReference>
<comment type="caution">
    <text evidence="7">The sequence shown here is derived from an EMBL/GenBank/DDBJ whole genome shotgun (WGS) entry which is preliminary data.</text>
</comment>
<dbReference type="PANTHER" id="PTHR45649:SF14">
    <property type="entry name" value="GABA PERMEASE"/>
    <property type="match status" value="1"/>
</dbReference>
<evidence type="ECO:0000256" key="2">
    <source>
        <dbReference type="ARBA" id="ARBA00022448"/>
    </source>
</evidence>
<dbReference type="RefSeq" id="XP_045961803.1">
    <property type="nucleotide sequence ID" value="XM_046099581.1"/>
</dbReference>
<feature type="transmembrane region" description="Helical" evidence="6">
    <location>
        <begin position="200"/>
        <end position="223"/>
    </location>
</feature>
<reference evidence="7" key="1">
    <citation type="journal article" date="2021" name="Nat. Commun.">
        <title>Genetic determinants of endophytism in the Arabidopsis root mycobiome.</title>
        <authorList>
            <person name="Mesny F."/>
            <person name="Miyauchi S."/>
            <person name="Thiergart T."/>
            <person name="Pickel B."/>
            <person name="Atanasova L."/>
            <person name="Karlsson M."/>
            <person name="Huettel B."/>
            <person name="Barry K.W."/>
            <person name="Haridas S."/>
            <person name="Chen C."/>
            <person name="Bauer D."/>
            <person name="Andreopoulos W."/>
            <person name="Pangilinan J."/>
            <person name="LaButti K."/>
            <person name="Riley R."/>
            <person name="Lipzen A."/>
            <person name="Clum A."/>
            <person name="Drula E."/>
            <person name="Henrissat B."/>
            <person name="Kohler A."/>
            <person name="Grigoriev I.V."/>
            <person name="Martin F.M."/>
            <person name="Hacquard S."/>
        </authorList>
    </citation>
    <scope>NUCLEOTIDE SEQUENCE</scope>
    <source>
        <strain evidence="7">MPI-SDFR-AT-0073</strain>
    </source>
</reference>
<sequence>MAASLAEFLSAYPTAGIGSGVPKLSTGVSGQKLIILRRFLFGSDVASHRFALIWSIGGFLTISITLLACAAPNYATPKYVFATFINTTGWPDGIAWLLSLLQGGLGLTGFDAVADMIEEIPNAAIEGPKIIINCQYIGINSLYLNVGIVTIFGCIYLGSTTAFNAIIAFAVTTLGLSYGIPIALNFIYMRQRLPERAFTLPSWLGWTLNIIGLFYTIVTTFLFLLLPSLPVSGTSMNYCVVALAIILLISIFQWFVNGRKNFAGPRITIHGEIIEEVIRP</sequence>
<keyword evidence="3 6" id="KW-0812">Transmembrane</keyword>